<protein>
    <submittedName>
        <fullName evidence="3">Zinc ribbon domain-containing protein</fullName>
    </submittedName>
</protein>
<dbReference type="InterPro" id="IPR013429">
    <property type="entry name" value="Regulatory_FmdB_Zinc_ribbon"/>
</dbReference>
<dbReference type="EMBL" id="CP159307">
    <property type="protein sequence ID" value="XCH32956.1"/>
    <property type="molecule type" value="Genomic_DNA"/>
</dbReference>
<reference evidence="3" key="1">
    <citation type="submission" date="2024-06" db="EMBL/GenBank/DDBJ databases">
        <title>A Novel Isolate, Dehalogenimonas sp. Strain 4OHTPN, Dechlorinates Aromatic 4 Hydroxy chlorothalonil by a Novel Reductive Dehalogenase.</title>
        <authorList>
            <person name="Liu G."/>
        </authorList>
    </citation>
    <scope>NUCLEOTIDE SEQUENCE</scope>
    <source>
        <strain evidence="3">4OHTPN</strain>
    </source>
</reference>
<feature type="compositionally biased region" description="Basic and acidic residues" evidence="1">
    <location>
        <begin position="83"/>
        <end position="98"/>
    </location>
</feature>
<feature type="domain" description="Putative regulatory protein FmdB zinc ribbon" evidence="2">
    <location>
        <begin position="28"/>
        <end position="67"/>
    </location>
</feature>
<evidence type="ECO:0000259" key="2">
    <source>
        <dbReference type="SMART" id="SM00834"/>
    </source>
</evidence>
<dbReference type="RefSeq" id="WP_353714219.1">
    <property type="nucleotide sequence ID" value="NZ_CP159307.1"/>
</dbReference>
<dbReference type="AlphaFoldDB" id="A0AAU8G873"/>
<name>A0AAU8G873_9CHLR</name>
<evidence type="ECO:0000256" key="1">
    <source>
        <dbReference type="SAM" id="MobiDB-lite"/>
    </source>
</evidence>
<accession>A0AAU8G873</accession>
<dbReference type="SMART" id="SM00834">
    <property type="entry name" value="CxxC_CXXC_SSSS"/>
    <property type="match status" value="1"/>
</dbReference>
<evidence type="ECO:0000313" key="3">
    <source>
        <dbReference type="EMBL" id="XCH32956.1"/>
    </source>
</evidence>
<feature type="region of interest" description="Disordered" evidence="1">
    <location>
        <begin position="76"/>
        <end position="104"/>
    </location>
</feature>
<proteinExistence type="predicted"/>
<dbReference type="Pfam" id="PF09723">
    <property type="entry name" value="Zn_ribbon_8"/>
    <property type="match status" value="1"/>
</dbReference>
<sequence>MRIDFKRTNDTIRVTIINYHQGGAGTLPIYEFFCPNCGHSFESLCPMTSEPRVACERCGLDGQKVMSRFSFRHATTHYQQMQERQEEARYKTDKRMDEDPLLDPTNWLNKVKQERASEKAFAKEVQSKFGKEPDAPMRYMAELEMAKQISGEGASL</sequence>
<dbReference type="NCBIfam" id="TIGR02605">
    <property type="entry name" value="CxxC_CxxC_SSSS"/>
    <property type="match status" value="1"/>
</dbReference>
<gene>
    <name evidence="3" type="ORF">ABV300_07325</name>
</gene>
<organism evidence="3">
    <name type="scientific">Dehalogenimonas sp. 4OHTPN</name>
    <dbReference type="NCBI Taxonomy" id="3166643"/>
    <lineage>
        <taxon>Bacteria</taxon>
        <taxon>Bacillati</taxon>
        <taxon>Chloroflexota</taxon>
        <taxon>Dehalococcoidia</taxon>
        <taxon>Dehalococcoidales</taxon>
        <taxon>Dehalococcoidaceae</taxon>
        <taxon>Dehalogenimonas</taxon>
    </lineage>
</organism>